<feature type="compositionally biased region" description="Low complexity" evidence="1">
    <location>
        <begin position="102"/>
        <end position="154"/>
    </location>
</feature>
<name>A0AAY5KC46_ESOLU</name>
<feature type="compositionally biased region" description="Low complexity" evidence="1">
    <location>
        <begin position="66"/>
        <end position="81"/>
    </location>
</feature>
<dbReference type="Proteomes" id="UP000265140">
    <property type="component" value="Chromosome 20"/>
</dbReference>
<dbReference type="Pfam" id="PF15299">
    <property type="entry name" value="ALS2CR8"/>
    <property type="match status" value="1"/>
</dbReference>
<evidence type="ECO:0000313" key="3">
    <source>
        <dbReference type="Proteomes" id="UP000265140"/>
    </source>
</evidence>
<dbReference type="GO" id="GO:0000978">
    <property type="term" value="F:RNA polymerase II cis-regulatory region sequence-specific DNA binding"/>
    <property type="evidence" value="ECO:0007669"/>
    <property type="project" value="TreeGrafter"/>
</dbReference>
<evidence type="ECO:0000256" key="1">
    <source>
        <dbReference type="SAM" id="MobiDB-lite"/>
    </source>
</evidence>
<evidence type="ECO:0000313" key="2">
    <source>
        <dbReference type="Ensembl" id="ENSELUP00000083847.1"/>
    </source>
</evidence>
<dbReference type="GO" id="GO:0000981">
    <property type="term" value="F:DNA-binding transcription factor activity, RNA polymerase II-specific"/>
    <property type="evidence" value="ECO:0007669"/>
    <property type="project" value="TreeGrafter"/>
</dbReference>
<feature type="region of interest" description="Disordered" evidence="1">
    <location>
        <begin position="1"/>
        <end position="154"/>
    </location>
</feature>
<feature type="compositionally biased region" description="Polar residues" evidence="1">
    <location>
        <begin position="82"/>
        <end position="101"/>
    </location>
</feature>
<dbReference type="GO" id="GO:0005634">
    <property type="term" value="C:nucleus"/>
    <property type="evidence" value="ECO:0007669"/>
    <property type="project" value="TreeGrafter"/>
</dbReference>
<keyword evidence="3" id="KW-1185">Reference proteome</keyword>
<reference evidence="2" key="3">
    <citation type="submission" date="2025-09" db="UniProtKB">
        <authorList>
            <consortium name="Ensembl"/>
        </authorList>
    </citation>
    <scope>IDENTIFICATION</scope>
</reference>
<sequence length="357" mass="39731">MEEQERTLTSQEDAEESTPGGLMTTEEEAKLLPNDPDITKTLQEPYGSTPEYIKAKPQSSEETLPQTQSQIETQSQTLTESNRLSQTEQQALSQTETQMLSQTETHTLTDTQTQSQIETQSQTLTESNRLSQTEQQTLSQTETHTLTDTQTLSQTQRQTEEFLILDQNGQSLHYEHMVIVSGQSDNGEMFVIPSTQLGGSHVLLPRGQLLDIMESSGSSGEKTGGDDQEEELQDNTLTTVSDDLTAVTSDAKTQTQSCQDCFTSPLKPLPSNAPNWALRLRNAEKIGDSYRGYCNTDTELETILWLHKQQTNSVFGTRQSPSPAKPATRLMWKSQYVPYDGIPFVNAGKLKSTPIKE</sequence>
<protein>
    <submittedName>
        <fullName evidence="2">Uncharacterized protein</fullName>
    </submittedName>
</protein>
<dbReference type="Ensembl" id="ENSELUT00000101591.1">
    <property type="protein sequence ID" value="ENSELUP00000083847.1"/>
    <property type="gene ID" value="ENSELUG00000011133.3"/>
</dbReference>
<proteinExistence type="predicted"/>
<gene>
    <name evidence="2" type="primary">CARF</name>
</gene>
<dbReference type="InterPro" id="IPR029309">
    <property type="entry name" value="CaRF"/>
</dbReference>
<organism evidence="2 3">
    <name type="scientific">Esox lucius</name>
    <name type="common">Northern pike</name>
    <dbReference type="NCBI Taxonomy" id="8010"/>
    <lineage>
        <taxon>Eukaryota</taxon>
        <taxon>Metazoa</taxon>
        <taxon>Chordata</taxon>
        <taxon>Craniata</taxon>
        <taxon>Vertebrata</taxon>
        <taxon>Euteleostomi</taxon>
        <taxon>Actinopterygii</taxon>
        <taxon>Neopterygii</taxon>
        <taxon>Teleostei</taxon>
        <taxon>Protacanthopterygii</taxon>
        <taxon>Esociformes</taxon>
        <taxon>Esocidae</taxon>
        <taxon>Esox</taxon>
    </lineage>
</organism>
<reference evidence="2 3" key="1">
    <citation type="submission" date="2020-02" db="EMBL/GenBank/DDBJ databases">
        <title>Esox lucius (northern pike) genome, fEsoLuc1, primary haplotype.</title>
        <authorList>
            <person name="Myers G."/>
            <person name="Karagic N."/>
            <person name="Meyer A."/>
            <person name="Pippel M."/>
            <person name="Reichard M."/>
            <person name="Winkler S."/>
            <person name="Tracey A."/>
            <person name="Sims Y."/>
            <person name="Howe K."/>
            <person name="Rhie A."/>
            <person name="Formenti G."/>
            <person name="Durbin R."/>
            <person name="Fedrigo O."/>
            <person name="Jarvis E.D."/>
        </authorList>
    </citation>
    <scope>NUCLEOTIDE SEQUENCE [LARGE SCALE GENOMIC DNA]</scope>
</reference>
<dbReference type="PANTHER" id="PTHR14694:SF1">
    <property type="entry name" value="CALCIUM-RESPONSIVE TRANSCRIPTION FACTOR"/>
    <property type="match status" value="1"/>
</dbReference>
<dbReference type="GeneTree" id="ENSGT00390000013916"/>
<dbReference type="PANTHER" id="PTHR14694">
    <property type="entry name" value="CALCIUM-RESPONSIVE TRANSCRIPTION FACTOR"/>
    <property type="match status" value="1"/>
</dbReference>
<reference evidence="2" key="2">
    <citation type="submission" date="2025-08" db="UniProtKB">
        <authorList>
            <consortium name="Ensembl"/>
        </authorList>
    </citation>
    <scope>IDENTIFICATION</scope>
</reference>
<accession>A0AAY5KC46</accession>
<dbReference type="AlphaFoldDB" id="A0AAY5KC46"/>